<dbReference type="InterPro" id="IPR052350">
    <property type="entry name" value="Metallo-dep_Lactonases"/>
</dbReference>
<dbReference type="InterPro" id="IPR032466">
    <property type="entry name" value="Metal_Hydrolase"/>
</dbReference>
<dbReference type="RefSeq" id="WP_098693179.1">
    <property type="nucleotide sequence ID" value="NZ_CP023778.1"/>
</dbReference>
<dbReference type="KEGG" id="ntp:CRH09_06785"/>
<dbReference type="PANTHER" id="PTHR43569:SF1">
    <property type="entry name" value="BLL3371 PROTEIN"/>
    <property type="match status" value="1"/>
</dbReference>
<sequence length="361" mass="39475">MDLAGISVVDAHVHQWDPIGTPRVFSREARLLRYLPISVDLLTRLMPRRDRFFVGLPDAYLRPYLPADYRADAAGVPVEALVHMEVEWASRRPTGAADETRWVASLPLGVDTPALGAIIGRGDPAEENFADLVDAHQAASPLFRGIRTAVAHHPDPGVRSFFPAEGALTRKAFLDGFAVLAERGLSFEAWVYSQQLPEVTALARRYPEVTIVLNHLGMPAGIAGPVGRHTGANPGRRRELFVQWRDDIATLATHPNVVAKASGLAMPVLGHPVPLRGNPTPVAVLLDRIAPLLHHAFDVFGAQRLIWGSNYPVDKPITTIEHSAQAVLEVLADRDGSPTELEQVFRTNAQRIYALDADLFA</sequence>
<dbReference type="GO" id="GO:0016787">
    <property type="term" value="F:hydrolase activity"/>
    <property type="evidence" value="ECO:0007669"/>
    <property type="project" value="InterPro"/>
</dbReference>
<evidence type="ECO:0000313" key="3">
    <source>
        <dbReference type="EMBL" id="ATL65960.1"/>
    </source>
</evidence>
<evidence type="ECO:0000256" key="1">
    <source>
        <dbReference type="ARBA" id="ARBA00038310"/>
    </source>
</evidence>
<dbReference type="Gene3D" id="3.20.20.140">
    <property type="entry name" value="Metal-dependent hydrolases"/>
    <property type="match status" value="1"/>
</dbReference>
<evidence type="ECO:0000259" key="2">
    <source>
        <dbReference type="Pfam" id="PF04909"/>
    </source>
</evidence>
<proteinExistence type="inferred from homology"/>
<organism evidence="3 4">
    <name type="scientific">Nocardia terpenica</name>
    <dbReference type="NCBI Taxonomy" id="455432"/>
    <lineage>
        <taxon>Bacteria</taxon>
        <taxon>Bacillati</taxon>
        <taxon>Actinomycetota</taxon>
        <taxon>Actinomycetes</taxon>
        <taxon>Mycobacteriales</taxon>
        <taxon>Nocardiaceae</taxon>
        <taxon>Nocardia</taxon>
    </lineage>
</organism>
<dbReference type="InterPro" id="IPR006680">
    <property type="entry name" value="Amidohydro-rel"/>
</dbReference>
<dbReference type="Proteomes" id="UP000221961">
    <property type="component" value="Chromosome"/>
</dbReference>
<gene>
    <name evidence="3" type="ORF">CRH09_06785</name>
</gene>
<accession>A0A291RF82</accession>
<protein>
    <recommendedName>
        <fullName evidence="2">Amidohydrolase-related domain-containing protein</fullName>
    </recommendedName>
</protein>
<dbReference type="SUPFAM" id="SSF51556">
    <property type="entry name" value="Metallo-dependent hydrolases"/>
    <property type="match status" value="1"/>
</dbReference>
<reference evidence="3 4" key="1">
    <citation type="submission" date="2017-10" db="EMBL/GenBank/DDBJ databases">
        <title>Comparative genomics between pathogenic Norcardia.</title>
        <authorList>
            <person name="Zeng L."/>
        </authorList>
    </citation>
    <scope>NUCLEOTIDE SEQUENCE [LARGE SCALE GENOMIC DNA]</scope>
    <source>
        <strain evidence="3 4">NC_YFY_NT001</strain>
    </source>
</reference>
<name>A0A291RF82_9NOCA</name>
<evidence type="ECO:0000313" key="4">
    <source>
        <dbReference type="Proteomes" id="UP000221961"/>
    </source>
</evidence>
<dbReference type="Pfam" id="PF04909">
    <property type="entry name" value="Amidohydro_2"/>
    <property type="match status" value="1"/>
</dbReference>
<dbReference type="AlphaFoldDB" id="A0A291RF82"/>
<comment type="similarity">
    <text evidence="1">Belongs to the metallo-dependent hydrolases superfamily.</text>
</comment>
<dbReference type="GeneID" id="88357136"/>
<dbReference type="EMBL" id="CP023778">
    <property type="protein sequence ID" value="ATL65960.1"/>
    <property type="molecule type" value="Genomic_DNA"/>
</dbReference>
<feature type="domain" description="Amidohydrolase-related" evidence="2">
    <location>
        <begin position="9"/>
        <end position="354"/>
    </location>
</feature>
<dbReference type="PANTHER" id="PTHR43569">
    <property type="entry name" value="AMIDOHYDROLASE"/>
    <property type="match status" value="1"/>
</dbReference>